<evidence type="ECO:0000256" key="1">
    <source>
        <dbReference type="SAM" id="MobiDB-lite"/>
    </source>
</evidence>
<evidence type="ECO:0008006" key="3">
    <source>
        <dbReference type="Google" id="ProtNLM"/>
    </source>
</evidence>
<feature type="region of interest" description="Disordered" evidence="1">
    <location>
        <begin position="474"/>
        <end position="494"/>
    </location>
</feature>
<accession>A0A7S3UII3</accession>
<sequence length="494" mass="55991">MEEPEVAKFADGPSKRTESNGYAAAFSLQEVTENASAPSSAKPLKINRDLLLYNMRQKRQKARRVKSPKVRQTLLQEVEDGLMKCMGQDPTDGRSYVSLGKHYVSLGRLEDAKRVYEDGTKATRGENAYIWQAWATLEFKRKNVKQARKLFDAATVADKQHAAAWHGWGMLEKSEGNFKRARDLFVKGIRYQQPQSPNAFLYQSVGALAAELGRPDEARQWFEEACNMGLGKSSPAIWQSWGLLEYSQGNLLEARQIFKSGLDKHPKNRYLWLAWADMEAKEGNGERARRLFDKGHSFNRKDPALLQAWARLEGSVGDTEKARKLFGMGAKVDPQHQPLWQAWGIMEWKVDNIEKARELFQKGVWVSPDSKDACKLFQAWGLLEAQEGNVELARSLFKCAVKVDPRSSPSWQAWAQLEERIGNLIRANELRSYSLQSRIEEASNLDLSPTAATGDSLFVPIVKRLSHWLSSPLDTKQKRLPPKKIDPATRQSSL</sequence>
<dbReference type="GO" id="GO:0006397">
    <property type="term" value="P:mRNA processing"/>
    <property type="evidence" value="ECO:0007669"/>
    <property type="project" value="InterPro"/>
</dbReference>
<protein>
    <recommendedName>
        <fullName evidence="3">PsbB mRNA maturation factor Mbb1, chloroplastic</fullName>
    </recommendedName>
</protein>
<proteinExistence type="predicted"/>
<organism evidence="2">
    <name type="scientific">Picocystis salinarum</name>
    <dbReference type="NCBI Taxonomy" id="88271"/>
    <lineage>
        <taxon>Eukaryota</taxon>
        <taxon>Viridiplantae</taxon>
        <taxon>Chlorophyta</taxon>
        <taxon>Picocystophyceae</taxon>
        <taxon>Picocystales</taxon>
        <taxon>Picocystaceae</taxon>
        <taxon>Picocystis</taxon>
    </lineage>
</organism>
<dbReference type="SMART" id="SM00386">
    <property type="entry name" value="HAT"/>
    <property type="match status" value="8"/>
</dbReference>
<dbReference type="Gene3D" id="1.25.40.10">
    <property type="entry name" value="Tetratricopeptide repeat domain"/>
    <property type="match status" value="3"/>
</dbReference>
<dbReference type="InterPro" id="IPR003107">
    <property type="entry name" value="HAT"/>
</dbReference>
<dbReference type="PANTHER" id="PTHR44917:SF1">
    <property type="entry name" value="PROTEIN HIGH CHLOROPHYLL FLUORESCENT 107"/>
    <property type="match status" value="1"/>
</dbReference>
<dbReference type="Pfam" id="PF13428">
    <property type="entry name" value="TPR_14"/>
    <property type="match status" value="1"/>
</dbReference>
<dbReference type="Pfam" id="PF13432">
    <property type="entry name" value="TPR_16"/>
    <property type="match status" value="2"/>
</dbReference>
<name>A0A7S3UII3_9CHLO</name>
<evidence type="ECO:0000313" key="2">
    <source>
        <dbReference type="EMBL" id="CAE0613886.1"/>
    </source>
</evidence>
<dbReference type="SUPFAM" id="SSF48452">
    <property type="entry name" value="TPR-like"/>
    <property type="match status" value="3"/>
</dbReference>
<dbReference type="InterPro" id="IPR011990">
    <property type="entry name" value="TPR-like_helical_dom_sf"/>
</dbReference>
<dbReference type="SMART" id="SM00028">
    <property type="entry name" value="TPR"/>
    <property type="match status" value="7"/>
</dbReference>
<dbReference type="InterPro" id="IPR019734">
    <property type="entry name" value="TPR_rpt"/>
</dbReference>
<dbReference type="GO" id="GO:0003727">
    <property type="term" value="F:single-stranded RNA binding"/>
    <property type="evidence" value="ECO:0007669"/>
    <property type="project" value="TreeGrafter"/>
</dbReference>
<dbReference type="EMBL" id="HBIS01009589">
    <property type="protein sequence ID" value="CAE0613886.1"/>
    <property type="molecule type" value="Transcribed_RNA"/>
</dbReference>
<dbReference type="InterPro" id="IPR044624">
    <property type="entry name" value="Mbb1-like"/>
</dbReference>
<dbReference type="GO" id="GO:0006417">
    <property type="term" value="P:regulation of translation"/>
    <property type="evidence" value="ECO:0007669"/>
    <property type="project" value="TreeGrafter"/>
</dbReference>
<gene>
    <name evidence="2" type="ORF">PSAL00342_LOCUS7787</name>
</gene>
<dbReference type="PANTHER" id="PTHR44917">
    <property type="entry name" value="PROTEIN HIGH CHLOROPHYLL FLUORESCENT 107"/>
    <property type="match status" value="1"/>
</dbReference>
<dbReference type="GO" id="GO:0003729">
    <property type="term" value="F:mRNA binding"/>
    <property type="evidence" value="ECO:0007669"/>
    <property type="project" value="InterPro"/>
</dbReference>
<reference evidence="2" key="1">
    <citation type="submission" date="2021-01" db="EMBL/GenBank/DDBJ databases">
        <authorList>
            <person name="Corre E."/>
            <person name="Pelletier E."/>
            <person name="Niang G."/>
            <person name="Scheremetjew M."/>
            <person name="Finn R."/>
            <person name="Kale V."/>
            <person name="Holt S."/>
            <person name="Cochrane G."/>
            <person name="Meng A."/>
            <person name="Brown T."/>
            <person name="Cohen L."/>
        </authorList>
    </citation>
    <scope>NUCLEOTIDE SEQUENCE</scope>
    <source>
        <strain evidence="2">CCMP1897</strain>
    </source>
</reference>
<dbReference type="AlphaFoldDB" id="A0A7S3UII3"/>